<keyword evidence="3 5" id="KW-0808">Transferase</keyword>
<sequence>MLTLAQLQQTMHQLGLSQRVILAHGALKSFGSCDFSPQQLIDTLASKGNTLVMPTFEYDCLANPPQDATNYQQNAVEGPWAFCSPHPFVGHENRITPDMGALSKILLNHPMRIRSVHPINSFTALGPQAKALMARQSYQGLYDIYQALCSDTHEFDDAVLLLMGVGLTSATPIHYAEQLAGRAMFVRWASVAGEGIVETRIGACSLGFAALDDAVATIETRVLVGESLWRLFSLKAFIAVCQQAIEKNPALIQCHSDCVRCRDIIAGGPFVRQSVGAQM</sequence>
<name>A0ABM8ZT11_9VIBR</name>
<evidence type="ECO:0000256" key="5">
    <source>
        <dbReference type="RuleBase" id="RU365031"/>
    </source>
</evidence>
<dbReference type="InterPro" id="IPR028345">
    <property type="entry name" value="Antibiotic_NAT-like"/>
</dbReference>
<dbReference type="EMBL" id="CAKLDI010000001">
    <property type="protein sequence ID" value="CAH0533426.1"/>
    <property type="molecule type" value="Genomic_DNA"/>
</dbReference>
<evidence type="ECO:0000313" key="6">
    <source>
        <dbReference type="EMBL" id="CAH0533426.1"/>
    </source>
</evidence>
<organism evidence="6 7">
    <name type="scientific">Vibrio stylophorae</name>
    <dbReference type="NCBI Taxonomy" id="659351"/>
    <lineage>
        <taxon>Bacteria</taxon>
        <taxon>Pseudomonadati</taxon>
        <taxon>Pseudomonadota</taxon>
        <taxon>Gammaproteobacteria</taxon>
        <taxon>Vibrionales</taxon>
        <taxon>Vibrionaceae</taxon>
        <taxon>Vibrio</taxon>
    </lineage>
</organism>
<keyword evidence="4 5" id="KW-0012">Acyltransferase</keyword>
<keyword evidence="7" id="KW-1185">Reference proteome</keyword>
<comment type="catalytic activity">
    <reaction evidence="5">
        <text>a 2-deoxystreptamine antibiotic + acetyl-CoA = an N(3)-acetyl-2-deoxystreptamine antibiotic + CoA + H(+)</text>
        <dbReference type="Rhea" id="RHEA:12665"/>
        <dbReference type="ChEBI" id="CHEBI:15378"/>
        <dbReference type="ChEBI" id="CHEBI:57287"/>
        <dbReference type="ChEBI" id="CHEBI:57288"/>
        <dbReference type="ChEBI" id="CHEBI:57921"/>
        <dbReference type="ChEBI" id="CHEBI:77452"/>
        <dbReference type="EC" id="2.3.1.81"/>
    </reaction>
</comment>
<dbReference type="Proteomes" id="UP000838672">
    <property type="component" value="Unassembled WGS sequence"/>
</dbReference>
<gene>
    <name evidence="6" type="ORF">VST7929_01294</name>
</gene>
<evidence type="ECO:0000256" key="4">
    <source>
        <dbReference type="ARBA" id="ARBA00023315"/>
    </source>
</evidence>
<comment type="similarity">
    <text evidence="1 5">Belongs to the antibiotic N-acetyltransferase family.</text>
</comment>
<dbReference type="PANTHER" id="PTHR11104:SF0">
    <property type="entry name" value="SPBETA PROPHAGE-DERIVED AMINOGLYCOSIDE N(3')-ACETYLTRANSFERASE-LIKE PROTEIN YOKD"/>
    <property type="match status" value="1"/>
</dbReference>
<evidence type="ECO:0000256" key="2">
    <source>
        <dbReference type="ARBA" id="ARBA00012882"/>
    </source>
</evidence>
<accession>A0ABM8ZT11</accession>
<dbReference type="EC" id="2.3.1.-" evidence="5"/>
<dbReference type="PANTHER" id="PTHR11104">
    <property type="entry name" value="AMINOGLYCOSIDE N3-ACETYLTRANSFERASE"/>
    <property type="match status" value="1"/>
</dbReference>
<keyword evidence="5" id="KW-0046">Antibiotic resistance</keyword>
<dbReference type="SUPFAM" id="SSF110710">
    <property type="entry name" value="TTHA0583/YokD-like"/>
    <property type="match status" value="1"/>
</dbReference>
<evidence type="ECO:0000256" key="3">
    <source>
        <dbReference type="ARBA" id="ARBA00022679"/>
    </source>
</evidence>
<protein>
    <recommendedName>
        <fullName evidence="2 5">Aminoglycoside N(3)-acetyltransferase</fullName>
        <ecNumber evidence="5">2.3.1.-</ecNumber>
    </recommendedName>
</protein>
<proteinExistence type="inferred from homology"/>
<evidence type="ECO:0000256" key="1">
    <source>
        <dbReference type="ARBA" id="ARBA00006383"/>
    </source>
</evidence>
<dbReference type="Pfam" id="PF02522">
    <property type="entry name" value="Antibiotic_NAT"/>
    <property type="match status" value="1"/>
</dbReference>
<comment type="caution">
    <text evidence="6">The sequence shown here is derived from an EMBL/GenBank/DDBJ whole genome shotgun (WGS) entry which is preliminary data.</text>
</comment>
<dbReference type="InterPro" id="IPR003679">
    <property type="entry name" value="Amioglycoside_AcTrfase"/>
</dbReference>
<reference evidence="6" key="1">
    <citation type="submission" date="2021-11" db="EMBL/GenBank/DDBJ databases">
        <authorList>
            <person name="Rodrigo-Torres L."/>
            <person name="Arahal R. D."/>
            <person name="Lucena T."/>
        </authorList>
    </citation>
    <scope>NUCLEOTIDE SEQUENCE</scope>
    <source>
        <strain evidence="6">CECT 7929</strain>
    </source>
</reference>
<dbReference type="RefSeq" id="WP_237465864.1">
    <property type="nucleotide sequence ID" value="NZ_CAKLDI010000001.1"/>
</dbReference>
<evidence type="ECO:0000313" key="7">
    <source>
        <dbReference type="Proteomes" id="UP000838672"/>
    </source>
</evidence>